<keyword evidence="8 10" id="KW-0472">Membrane</keyword>
<dbReference type="GO" id="GO:0006078">
    <property type="term" value="P:(1-&gt;6)-beta-D-glucan biosynthetic process"/>
    <property type="evidence" value="ECO:0007669"/>
    <property type="project" value="TreeGrafter"/>
</dbReference>
<dbReference type="OrthoDB" id="9985059at2759"/>
<accession>A0A6A6DGK3</accession>
<evidence type="ECO:0000256" key="11">
    <source>
        <dbReference type="SAM" id="SignalP"/>
    </source>
</evidence>
<dbReference type="EMBL" id="ML994674">
    <property type="protein sequence ID" value="KAF2178644.1"/>
    <property type="molecule type" value="Genomic_DNA"/>
</dbReference>
<evidence type="ECO:0000256" key="10">
    <source>
        <dbReference type="SAM" id="Phobius"/>
    </source>
</evidence>
<feature type="chain" id="PRO_5025516509" description="Protein BIG1" evidence="11">
    <location>
        <begin position="20"/>
        <end position="294"/>
    </location>
</feature>
<evidence type="ECO:0000256" key="9">
    <source>
        <dbReference type="ARBA" id="ARBA00023316"/>
    </source>
</evidence>
<keyword evidence="7 10" id="KW-1133">Transmembrane helix</keyword>
<organism evidence="13 14">
    <name type="scientific">Zopfia rhizophila CBS 207.26</name>
    <dbReference type="NCBI Taxonomy" id="1314779"/>
    <lineage>
        <taxon>Eukaryota</taxon>
        <taxon>Fungi</taxon>
        <taxon>Dikarya</taxon>
        <taxon>Ascomycota</taxon>
        <taxon>Pezizomycotina</taxon>
        <taxon>Dothideomycetes</taxon>
        <taxon>Dothideomycetes incertae sedis</taxon>
        <taxon>Zopfiaceae</taxon>
        <taxon>Zopfia</taxon>
    </lineage>
</organism>
<evidence type="ECO:0000256" key="2">
    <source>
        <dbReference type="ARBA" id="ARBA00008203"/>
    </source>
</evidence>
<evidence type="ECO:0000256" key="7">
    <source>
        <dbReference type="ARBA" id="ARBA00022989"/>
    </source>
</evidence>
<dbReference type="PANTHER" id="PTHR28285">
    <property type="entry name" value="PROTEIN BIG1"/>
    <property type="match status" value="1"/>
</dbReference>
<evidence type="ECO:0000256" key="8">
    <source>
        <dbReference type="ARBA" id="ARBA00023136"/>
    </source>
</evidence>
<protein>
    <recommendedName>
        <fullName evidence="3">Protein BIG1</fullName>
    </recommendedName>
</protein>
<feature type="domain" description="V-type proton ATPase subunit S1/VOA1 transmembrane" evidence="12">
    <location>
        <begin position="245"/>
        <end position="284"/>
    </location>
</feature>
<dbReference type="GO" id="GO:0009272">
    <property type="term" value="P:fungal-type cell wall biogenesis"/>
    <property type="evidence" value="ECO:0007669"/>
    <property type="project" value="TreeGrafter"/>
</dbReference>
<dbReference type="AlphaFoldDB" id="A0A6A6DGK3"/>
<keyword evidence="6" id="KW-0256">Endoplasmic reticulum</keyword>
<evidence type="ECO:0000256" key="4">
    <source>
        <dbReference type="ARBA" id="ARBA00022692"/>
    </source>
</evidence>
<gene>
    <name evidence="13" type="ORF">K469DRAFT_695434</name>
</gene>
<keyword evidence="4 10" id="KW-0812">Transmembrane</keyword>
<feature type="signal peptide" evidence="11">
    <location>
        <begin position="1"/>
        <end position="19"/>
    </location>
</feature>
<dbReference type="GO" id="GO:0071555">
    <property type="term" value="P:cell wall organization"/>
    <property type="evidence" value="ECO:0007669"/>
    <property type="project" value="UniProtKB-KW"/>
</dbReference>
<evidence type="ECO:0000313" key="14">
    <source>
        <dbReference type="Proteomes" id="UP000800200"/>
    </source>
</evidence>
<dbReference type="InterPro" id="IPR046756">
    <property type="entry name" value="VAS1/VOA1_TM"/>
</dbReference>
<dbReference type="Proteomes" id="UP000800200">
    <property type="component" value="Unassembled WGS sequence"/>
</dbReference>
<dbReference type="InterPro" id="IPR037654">
    <property type="entry name" value="Big1"/>
</dbReference>
<dbReference type="Pfam" id="PF20520">
    <property type="entry name" value="Ac45-VOA1_TM"/>
    <property type="match status" value="1"/>
</dbReference>
<proteinExistence type="inferred from homology"/>
<evidence type="ECO:0000256" key="6">
    <source>
        <dbReference type="ARBA" id="ARBA00022824"/>
    </source>
</evidence>
<evidence type="ECO:0000256" key="1">
    <source>
        <dbReference type="ARBA" id="ARBA00004115"/>
    </source>
</evidence>
<evidence type="ECO:0000313" key="13">
    <source>
        <dbReference type="EMBL" id="KAF2178644.1"/>
    </source>
</evidence>
<keyword evidence="5 11" id="KW-0732">Signal</keyword>
<name>A0A6A6DGK3_9PEZI</name>
<comment type="subcellular location">
    <subcellularLocation>
        <location evidence="1">Endoplasmic reticulum membrane</location>
        <topology evidence="1">Single-pass type I membrane protein</topology>
    </subcellularLocation>
</comment>
<reference evidence="13" key="1">
    <citation type="journal article" date="2020" name="Stud. Mycol.">
        <title>101 Dothideomycetes genomes: a test case for predicting lifestyles and emergence of pathogens.</title>
        <authorList>
            <person name="Haridas S."/>
            <person name="Albert R."/>
            <person name="Binder M."/>
            <person name="Bloem J."/>
            <person name="Labutti K."/>
            <person name="Salamov A."/>
            <person name="Andreopoulos B."/>
            <person name="Baker S."/>
            <person name="Barry K."/>
            <person name="Bills G."/>
            <person name="Bluhm B."/>
            <person name="Cannon C."/>
            <person name="Castanera R."/>
            <person name="Culley D."/>
            <person name="Daum C."/>
            <person name="Ezra D."/>
            <person name="Gonzalez J."/>
            <person name="Henrissat B."/>
            <person name="Kuo A."/>
            <person name="Liang C."/>
            <person name="Lipzen A."/>
            <person name="Lutzoni F."/>
            <person name="Magnuson J."/>
            <person name="Mondo S."/>
            <person name="Nolan M."/>
            <person name="Ohm R."/>
            <person name="Pangilinan J."/>
            <person name="Park H.-J."/>
            <person name="Ramirez L."/>
            <person name="Alfaro M."/>
            <person name="Sun H."/>
            <person name="Tritt A."/>
            <person name="Yoshinaga Y."/>
            <person name="Zwiers L.-H."/>
            <person name="Turgeon B."/>
            <person name="Goodwin S."/>
            <person name="Spatafora J."/>
            <person name="Crous P."/>
            <person name="Grigoriev I."/>
        </authorList>
    </citation>
    <scope>NUCLEOTIDE SEQUENCE</scope>
    <source>
        <strain evidence="13">CBS 207.26</strain>
    </source>
</reference>
<evidence type="ECO:0000259" key="12">
    <source>
        <dbReference type="Pfam" id="PF20520"/>
    </source>
</evidence>
<dbReference type="GO" id="GO:0005789">
    <property type="term" value="C:endoplasmic reticulum membrane"/>
    <property type="evidence" value="ECO:0007669"/>
    <property type="project" value="UniProtKB-SubCell"/>
</dbReference>
<sequence>MAKTLIGAVALAALPSAIAFRNSSPFFLFSTSTLDVYGNDAEVARSTRLTEAVIESLRDCPSDTYVLVQQDGVSSVDYLHGQSAPRLGLYLGGGYADVKTTMTVPEVVGSIDTSSIYRFLESQCGAKGVQVDGAQGRLPTISPKNSSPRVVEVHFPAPAIANRALTLDKYDSFLEKLLTSSTKSEPYTVIYTTTAQTSDATFQNQHTYEMDDPFGEAVHMELKRDTGIHRKAAPQSEGALFERYQYLSPGLFMGLTAVVPLFFILYFGLSAISSLEVSYYAFSKEMGPSAQKKQ</sequence>
<comment type="similarity">
    <text evidence="2">Belongs to the BIG1 family.</text>
</comment>
<keyword evidence="9" id="KW-0961">Cell wall biogenesis/degradation</keyword>
<dbReference type="PANTHER" id="PTHR28285:SF1">
    <property type="entry name" value="PROTEIN BIG1"/>
    <property type="match status" value="1"/>
</dbReference>
<feature type="transmembrane region" description="Helical" evidence="10">
    <location>
        <begin position="246"/>
        <end position="269"/>
    </location>
</feature>
<evidence type="ECO:0000256" key="3">
    <source>
        <dbReference type="ARBA" id="ARBA00022089"/>
    </source>
</evidence>
<keyword evidence="14" id="KW-1185">Reference proteome</keyword>
<evidence type="ECO:0000256" key="5">
    <source>
        <dbReference type="ARBA" id="ARBA00022729"/>
    </source>
</evidence>